<name>A0AAV2L6V5_KNICA</name>
<accession>A0AAV2L6V5</accession>
<keyword evidence="2" id="KW-1185">Reference proteome</keyword>
<evidence type="ECO:0000313" key="1">
    <source>
        <dbReference type="EMBL" id="CAL1597186.1"/>
    </source>
</evidence>
<protein>
    <submittedName>
        <fullName evidence="1">Uncharacterized protein</fullName>
    </submittedName>
</protein>
<gene>
    <name evidence="1" type="ORF">KC01_LOCUS25734</name>
</gene>
<dbReference type="EMBL" id="OZ035843">
    <property type="protein sequence ID" value="CAL1597186.1"/>
    <property type="molecule type" value="Genomic_DNA"/>
</dbReference>
<proteinExistence type="predicted"/>
<organism evidence="1 2">
    <name type="scientific">Knipowitschia caucasica</name>
    <name type="common">Caucasian dwarf goby</name>
    <name type="synonym">Pomatoschistus caucasicus</name>
    <dbReference type="NCBI Taxonomy" id="637954"/>
    <lineage>
        <taxon>Eukaryota</taxon>
        <taxon>Metazoa</taxon>
        <taxon>Chordata</taxon>
        <taxon>Craniata</taxon>
        <taxon>Vertebrata</taxon>
        <taxon>Euteleostomi</taxon>
        <taxon>Actinopterygii</taxon>
        <taxon>Neopterygii</taxon>
        <taxon>Teleostei</taxon>
        <taxon>Neoteleostei</taxon>
        <taxon>Acanthomorphata</taxon>
        <taxon>Gobiaria</taxon>
        <taxon>Gobiiformes</taxon>
        <taxon>Gobioidei</taxon>
        <taxon>Gobiidae</taxon>
        <taxon>Gobiinae</taxon>
        <taxon>Knipowitschia</taxon>
    </lineage>
</organism>
<reference evidence="1 2" key="1">
    <citation type="submission" date="2024-04" db="EMBL/GenBank/DDBJ databases">
        <authorList>
            <person name="Waldvogel A.-M."/>
            <person name="Schoenle A."/>
        </authorList>
    </citation>
    <scope>NUCLEOTIDE SEQUENCE [LARGE SCALE GENOMIC DNA]</scope>
</reference>
<sequence>MVSRSVRVYGLAGTCAEGYTCALRVVTRPSYYCGALSSDSAVIHTSLMTDLSCKIPRRDLSSKDSPTRIAGLQLQALAPCR</sequence>
<dbReference type="Proteomes" id="UP001497482">
    <property type="component" value="Chromosome 21"/>
</dbReference>
<dbReference type="AlphaFoldDB" id="A0AAV2L6V5"/>
<evidence type="ECO:0000313" key="2">
    <source>
        <dbReference type="Proteomes" id="UP001497482"/>
    </source>
</evidence>